<dbReference type="GO" id="GO:0043565">
    <property type="term" value="F:sequence-specific DNA binding"/>
    <property type="evidence" value="ECO:0007669"/>
    <property type="project" value="InterPro"/>
</dbReference>
<reference evidence="11" key="1">
    <citation type="submission" date="2023-07" db="EMBL/GenBank/DDBJ databases">
        <title>Sorghum-associated microbial communities from plants grown in Nebraska, USA.</title>
        <authorList>
            <person name="Schachtman D."/>
        </authorList>
    </citation>
    <scope>NUCLEOTIDE SEQUENCE</scope>
    <source>
        <strain evidence="11">BE80</strain>
    </source>
</reference>
<dbReference type="PRINTS" id="PR00032">
    <property type="entry name" value="HTHARAC"/>
</dbReference>
<evidence type="ECO:0000256" key="4">
    <source>
        <dbReference type="ARBA" id="ARBA00023012"/>
    </source>
</evidence>
<evidence type="ECO:0000256" key="7">
    <source>
        <dbReference type="ARBA" id="ARBA00023163"/>
    </source>
</evidence>
<dbReference type="Gene3D" id="1.10.10.60">
    <property type="entry name" value="Homeodomain-like"/>
    <property type="match status" value="2"/>
</dbReference>
<dbReference type="Gene3D" id="3.40.50.2300">
    <property type="match status" value="1"/>
</dbReference>
<dbReference type="PANTHER" id="PTHR42713:SF3">
    <property type="entry name" value="TRANSCRIPTIONAL REGULATORY PROTEIN HPTR"/>
    <property type="match status" value="1"/>
</dbReference>
<dbReference type="Pfam" id="PF12833">
    <property type="entry name" value="HTH_18"/>
    <property type="match status" value="1"/>
</dbReference>
<evidence type="ECO:0000256" key="5">
    <source>
        <dbReference type="ARBA" id="ARBA00023015"/>
    </source>
</evidence>
<dbReference type="InterPro" id="IPR051552">
    <property type="entry name" value="HptR"/>
</dbReference>
<dbReference type="InterPro" id="IPR001789">
    <property type="entry name" value="Sig_transdc_resp-reg_receiver"/>
</dbReference>
<evidence type="ECO:0000256" key="2">
    <source>
        <dbReference type="ARBA" id="ARBA00022490"/>
    </source>
</evidence>
<keyword evidence="7" id="KW-0804">Transcription</keyword>
<dbReference type="InterPro" id="IPR018062">
    <property type="entry name" value="HTH_AraC-typ_CS"/>
</dbReference>
<comment type="subcellular location">
    <subcellularLocation>
        <location evidence="1">Cytoplasm</location>
    </subcellularLocation>
</comment>
<dbReference type="InterPro" id="IPR018060">
    <property type="entry name" value="HTH_AraC"/>
</dbReference>
<evidence type="ECO:0000256" key="3">
    <source>
        <dbReference type="ARBA" id="ARBA00022553"/>
    </source>
</evidence>
<evidence type="ECO:0000313" key="11">
    <source>
        <dbReference type="EMBL" id="MDR6725606.1"/>
    </source>
</evidence>
<sequence length="366" mass="42650">MNGRLLVVDDETLFRQGLIHLIRNNPLGWEVVGEAADGEEAIQVVDHCTPDLIITDINMPVMDGLDLAERIHESGRDIMIIILTGYREFEYAQRAIRYGAIEFLLKPFSLDEACQVLRKAHERYRQKQSDNRIRAQYSQVDRTERLREELNSLLLHHQFATMTHRIDALLIEASQMTLPRAKEEVHMLMKVMTELLAQQLQLQDSSSTEQFGPEPLLWVHHVPEVIAWARCKSEEWLDMLRRLTQEHQDHVITRVVQYVEMNYFRSCTLQSVSTHVHVTPNYLSHLFKKETGQGFSQYVSRRRIEKAKLLLHRTRQSMADIAEQTGFDNSSYFTTVFKQMTGVSPREYRKQKGEQVDKQIGGIPHK</sequence>
<organism evidence="11 12">
    <name type="scientific">Paenibacillus amylolyticus</name>
    <dbReference type="NCBI Taxonomy" id="1451"/>
    <lineage>
        <taxon>Bacteria</taxon>
        <taxon>Bacillati</taxon>
        <taxon>Bacillota</taxon>
        <taxon>Bacilli</taxon>
        <taxon>Bacillales</taxon>
        <taxon>Paenibacillaceae</taxon>
        <taxon>Paenibacillus</taxon>
    </lineage>
</organism>
<evidence type="ECO:0000256" key="8">
    <source>
        <dbReference type="PROSITE-ProRule" id="PRU00169"/>
    </source>
</evidence>
<accession>A0AAP5H5W8</accession>
<dbReference type="InterPro" id="IPR011006">
    <property type="entry name" value="CheY-like_superfamily"/>
</dbReference>
<name>A0AAP5H5W8_PAEAM</name>
<feature type="domain" description="HTH araC/xylS-type" evidence="9">
    <location>
        <begin position="253"/>
        <end position="351"/>
    </location>
</feature>
<dbReference type="GO" id="GO:0005737">
    <property type="term" value="C:cytoplasm"/>
    <property type="evidence" value="ECO:0007669"/>
    <property type="project" value="UniProtKB-SubCell"/>
</dbReference>
<evidence type="ECO:0000256" key="1">
    <source>
        <dbReference type="ARBA" id="ARBA00004496"/>
    </source>
</evidence>
<keyword evidence="2" id="KW-0963">Cytoplasm</keyword>
<dbReference type="AlphaFoldDB" id="A0AAP5H5W8"/>
<gene>
    <name evidence="11" type="ORF">J2W91_004108</name>
</gene>
<proteinExistence type="predicted"/>
<dbReference type="SMART" id="SM00448">
    <property type="entry name" value="REC"/>
    <property type="match status" value="1"/>
</dbReference>
<dbReference type="CDD" id="cd17536">
    <property type="entry name" value="REC_YesN-like"/>
    <property type="match status" value="1"/>
</dbReference>
<evidence type="ECO:0000259" key="10">
    <source>
        <dbReference type="PROSITE" id="PS50110"/>
    </source>
</evidence>
<keyword evidence="4" id="KW-0902">Two-component regulatory system</keyword>
<dbReference type="GO" id="GO:0000160">
    <property type="term" value="P:phosphorelay signal transduction system"/>
    <property type="evidence" value="ECO:0007669"/>
    <property type="project" value="UniProtKB-KW"/>
</dbReference>
<keyword evidence="5" id="KW-0805">Transcription regulation</keyword>
<dbReference type="SUPFAM" id="SSF52172">
    <property type="entry name" value="CheY-like"/>
    <property type="match status" value="1"/>
</dbReference>
<dbReference type="RefSeq" id="WP_310142920.1">
    <property type="nucleotide sequence ID" value="NZ_JAVDTR010000012.1"/>
</dbReference>
<keyword evidence="3 8" id="KW-0597">Phosphoprotein</keyword>
<feature type="modified residue" description="4-aspartylphosphate" evidence="8">
    <location>
        <position position="56"/>
    </location>
</feature>
<evidence type="ECO:0000313" key="12">
    <source>
        <dbReference type="Proteomes" id="UP001254832"/>
    </source>
</evidence>
<dbReference type="InterPro" id="IPR020449">
    <property type="entry name" value="Tscrpt_reg_AraC-type_HTH"/>
</dbReference>
<comment type="caution">
    <text evidence="11">The sequence shown here is derived from an EMBL/GenBank/DDBJ whole genome shotgun (WGS) entry which is preliminary data.</text>
</comment>
<dbReference type="PROSITE" id="PS01124">
    <property type="entry name" value="HTH_ARAC_FAMILY_2"/>
    <property type="match status" value="1"/>
</dbReference>
<dbReference type="SUPFAM" id="SSF46689">
    <property type="entry name" value="Homeodomain-like"/>
    <property type="match status" value="2"/>
</dbReference>
<feature type="domain" description="Response regulatory" evidence="10">
    <location>
        <begin position="4"/>
        <end position="121"/>
    </location>
</feature>
<protein>
    <submittedName>
        <fullName evidence="11">Two-component system response regulator YesN</fullName>
    </submittedName>
</protein>
<dbReference type="Pfam" id="PF00072">
    <property type="entry name" value="Response_reg"/>
    <property type="match status" value="1"/>
</dbReference>
<dbReference type="SMART" id="SM00342">
    <property type="entry name" value="HTH_ARAC"/>
    <property type="match status" value="1"/>
</dbReference>
<dbReference type="EMBL" id="JAVDTR010000012">
    <property type="protein sequence ID" value="MDR6725606.1"/>
    <property type="molecule type" value="Genomic_DNA"/>
</dbReference>
<dbReference type="InterPro" id="IPR009057">
    <property type="entry name" value="Homeodomain-like_sf"/>
</dbReference>
<dbReference type="GO" id="GO:0003700">
    <property type="term" value="F:DNA-binding transcription factor activity"/>
    <property type="evidence" value="ECO:0007669"/>
    <property type="project" value="InterPro"/>
</dbReference>
<dbReference type="Proteomes" id="UP001254832">
    <property type="component" value="Unassembled WGS sequence"/>
</dbReference>
<dbReference type="PANTHER" id="PTHR42713">
    <property type="entry name" value="HISTIDINE KINASE-RELATED"/>
    <property type="match status" value="1"/>
</dbReference>
<evidence type="ECO:0000259" key="9">
    <source>
        <dbReference type="PROSITE" id="PS01124"/>
    </source>
</evidence>
<dbReference type="PROSITE" id="PS00041">
    <property type="entry name" value="HTH_ARAC_FAMILY_1"/>
    <property type="match status" value="1"/>
</dbReference>
<evidence type="ECO:0000256" key="6">
    <source>
        <dbReference type="ARBA" id="ARBA00023125"/>
    </source>
</evidence>
<dbReference type="PROSITE" id="PS50110">
    <property type="entry name" value="RESPONSE_REGULATORY"/>
    <property type="match status" value="1"/>
</dbReference>
<keyword evidence="6" id="KW-0238">DNA-binding</keyword>